<dbReference type="InterPro" id="IPR027267">
    <property type="entry name" value="AH/BAR_dom_sf"/>
</dbReference>
<dbReference type="AlphaFoldDB" id="A0A914CNN0"/>
<evidence type="ECO:0000256" key="3">
    <source>
        <dbReference type="SAM" id="MobiDB-lite"/>
    </source>
</evidence>
<protein>
    <submittedName>
        <fullName evidence="6">SH3 domain-containing protein</fullName>
    </submittedName>
</protein>
<dbReference type="Proteomes" id="UP000887540">
    <property type="component" value="Unplaced"/>
</dbReference>
<keyword evidence="5" id="KW-1185">Reference proteome</keyword>
<dbReference type="PROSITE" id="PS50002">
    <property type="entry name" value="SH3"/>
    <property type="match status" value="1"/>
</dbReference>
<dbReference type="PANTHER" id="PTHR22834">
    <property type="entry name" value="NUCLEAR FUSION PROTEIN FUS2"/>
    <property type="match status" value="1"/>
</dbReference>
<dbReference type="Gene3D" id="2.30.30.40">
    <property type="entry name" value="SH3 Domains"/>
    <property type="match status" value="1"/>
</dbReference>
<dbReference type="InterPro" id="IPR001452">
    <property type="entry name" value="SH3_domain"/>
</dbReference>
<dbReference type="InterPro" id="IPR051492">
    <property type="entry name" value="Dynamin-Rho_GEF"/>
</dbReference>
<feature type="compositionally biased region" description="Low complexity" evidence="3">
    <location>
        <begin position="517"/>
        <end position="537"/>
    </location>
</feature>
<keyword evidence="1 2" id="KW-0728">SH3 domain</keyword>
<dbReference type="WBParaSite" id="ACRNAN_scaffold1281.g29324.t1">
    <property type="protein sequence ID" value="ACRNAN_scaffold1281.g29324.t1"/>
    <property type="gene ID" value="ACRNAN_scaffold1281.g29324"/>
</dbReference>
<evidence type="ECO:0000313" key="6">
    <source>
        <dbReference type="WBParaSite" id="ACRNAN_scaffold1281.g29324.t1"/>
    </source>
</evidence>
<feature type="region of interest" description="Disordered" evidence="3">
    <location>
        <begin position="657"/>
        <end position="695"/>
    </location>
</feature>
<proteinExistence type="predicted"/>
<feature type="domain" description="SH3" evidence="4">
    <location>
        <begin position="724"/>
        <end position="791"/>
    </location>
</feature>
<feature type="region of interest" description="Disordered" evidence="3">
    <location>
        <begin position="552"/>
        <end position="628"/>
    </location>
</feature>
<sequence>MESLKQMTQLASKMNEFKRKKELTRKYQENRPQSLINKLSKLNMHTFVKKSNRLKYRITSTMGFVTVKDDEFDYLIARLDDAERRVCRFLYATQIYKKKLQLAIKKYLDTYSIDPKKMSANVIADETTIWEFNNFLKKINHFAKDYVEELDKRVINVGKSLLRCEYTKLIHKRCDKLADYETAKQANKNVEEIQMRRCEYEALNSQVKNILPKVTETLGTKINELINLIHVLDAECFQRFDRWYHNERPQKLRIFPLIDFRQFADPRSQRFYAIDKTLFADTCMSMKPSSDLKRASTIIQDRQSPKTVQHLRPQSAKERDALVKIMKAQRRSGDLRRVKSDYESKDGAFMVRAGDIVAINRQEGMFCLCENGVTSGIVPFELLGPFEESHFSTPVSSPTKERTAPIYSQLRTVQSASSVQASPAKQETFTHQKSVDLIDLQDDLLDLFTPSLPSQTPLQPTTLQPQVISHLSPLPLIDYVIEPSPARDASQYRPLSVPTANAPLPMVFSPSNPFAATQPSQTMPTTTSQLMPTSTSTDPFEDLFRSAINMPLTRITPSPSHGSSPTPEIPDRPANSAASLPKPQGSSPMLWIPPPPKGPPPSLPAIPKQEPPPNKPQLSYDLPPPIPTNIEIASLSKANGENGQINKSKIEERRCYEEPPVELNKPSLYEEPPVEEVTQRRSLYEEPPSESPYARLPIRTAPLRPSTHASPMTYDFPPSKPADQSHEIYIADFDYSPDADDPNQIVVKEGDQVKVVKKQDDSGNFEWWLVEDSNENPDAIFSCSCRNTVGVCRDNPQSGRKRMHPYENPYAL</sequence>
<evidence type="ECO:0000256" key="2">
    <source>
        <dbReference type="PROSITE-ProRule" id="PRU00192"/>
    </source>
</evidence>
<organism evidence="5 6">
    <name type="scientific">Acrobeloides nanus</name>
    <dbReference type="NCBI Taxonomy" id="290746"/>
    <lineage>
        <taxon>Eukaryota</taxon>
        <taxon>Metazoa</taxon>
        <taxon>Ecdysozoa</taxon>
        <taxon>Nematoda</taxon>
        <taxon>Chromadorea</taxon>
        <taxon>Rhabditida</taxon>
        <taxon>Tylenchina</taxon>
        <taxon>Cephalobomorpha</taxon>
        <taxon>Cephaloboidea</taxon>
        <taxon>Cephalobidae</taxon>
        <taxon>Acrobeloides</taxon>
    </lineage>
</organism>
<feature type="compositionally biased region" description="Low complexity" evidence="3">
    <location>
        <begin position="556"/>
        <end position="566"/>
    </location>
</feature>
<dbReference type="InterPro" id="IPR036028">
    <property type="entry name" value="SH3-like_dom_sf"/>
</dbReference>
<evidence type="ECO:0000256" key="1">
    <source>
        <dbReference type="ARBA" id="ARBA00022443"/>
    </source>
</evidence>
<reference evidence="6" key="1">
    <citation type="submission" date="2022-11" db="UniProtKB">
        <authorList>
            <consortium name="WormBaseParasite"/>
        </authorList>
    </citation>
    <scope>IDENTIFICATION</scope>
</reference>
<dbReference type="SUPFAM" id="SSF103657">
    <property type="entry name" value="BAR/IMD domain-like"/>
    <property type="match status" value="1"/>
</dbReference>
<dbReference type="Gene3D" id="1.20.1270.60">
    <property type="entry name" value="Arfaptin homology (AH) domain/BAR domain"/>
    <property type="match status" value="1"/>
</dbReference>
<dbReference type="GO" id="GO:0005737">
    <property type="term" value="C:cytoplasm"/>
    <property type="evidence" value="ECO:0007669"/>
    <property type="project" value="TreeGrafter"/>
</dbReference>
<dbReference type="GO" id="GO:0005085">
    <property type="term" value="F:guanyl-nucleotide exchange factor activity"/>
    <property type="evidence" value="ECO:0007669"/>
    <property type="project" value="TreeGrafter"/>
</dbReference>
<dbReference type="SUPFAM" id="SSF50044">
    <property type="entry name" value="SH3-domain"/>
    <property type="match status" value="1"/>
</dbReference>
<feature type="region of interest" description="Disordered" evidence="3">
    <location>
        <begin position="508"/>
        <end position="540"/>
    </location>
</feature>
<accession>A0A914CNN0</accession>
<dbReference type="PANTHER" id="PTHR22834:SF20">
    <property type="entry name" value="SH3 DOMAIN-CONTAINING PROTEIN"/>
    <property type="match status" value="1"/>
</dbReference>
<name>A0A914CNN0_9BILA</name>
<evidence type="ECO:0000259" key="4">
    <source>
        <dbReference type="PROSITE" id="PS50002"/>
    </source>
</evidence>
<feature type="compositionally biased region" description="Pro residues" evidence="3">
    <location>
        <begin position="591"/>
        <end position="615"/>
    </location>
</feature>
<evidence type="ECO:0000313" key="5">
    <source>
        <dbReference type="Proteomes" id="UP000887540"/>
    </source>
</evidence>